<name>E5A4R0_LEPMJ</name>
<dbReference type="HOGENOM" id="CLU_1845462_0_0_1"/>
<evidence type="ECO:0000313" key="1">
    <source>
        <dbReference type="EMBL" id="CBX98608.1"/>
    </source>
</evidence>
<dbReference type="GeneID" id="13282092"/>
<sequence length="139" mass="15408">MGKGSAAVLAAPEAEAVAIYRCYLRDAMLNDESMLVAVPSASYAPVSQPIRTPSKIYRGKRAWLVIQIIPYPSSHPHLETRKPQLAKQAVIRPNEKPTPLGLVLSRLFMTPKPRKRANFAYTCPKNPLEAHPVSLPLRI</sequence>
<organism evidence="2">
    <name type="scientific">Leptosphaeria maculans (strain JN3 / isolate v23.1.3 / race Av1-4-5-6-7-8)</name>
    <name type="common">Blackleg fungus</name>
    <name type="synonym">Phoma lingam</name>
    <dbReference type="NCBI Taxonomy" id="985895"/>
    <lineage>
        <taxon>Eukaryota</taxon>
        <taxon>Fungi</taxon>
        <taxon>Dikarya</taxon>
        <taxon>Ascomycota</taxon>
        <taxon>Pezizomycotina</taxon>
        <taxon>Dothideomycetes</taxon>
        <taxon>Pleosporomycetidae</taxon>
        <taxon>Pleosporales</taxon>
        <taxon>Pleosporineae</taxon>
        <taxon>Leptosphaeriaceae</taxon>
        <taxon>Plenodomus</taxon>
        <taxon>Plenodomus lingam/Leptosphaeria maculans species complex</taxon>
    </lineage>
</organism>
<dbReference type="EMBL" id="FP929134">
    <property type="protein sequence ID" value="CBX98608.1"/>
    <property type="molecule type" value="Genomic_DNA"/>
</dbReference>
<gene>
    <name evidence="1" type="ORF">LEMA_P078470.1</name>
</gene>
<keyword evidence="2" id="KW-1185">Reference proteome</keyword>
<dbReference type="VEuPathDB" id="FungiDB:LEMA_P078470.1"/>
<accession>E5A4R0</accession>
<dbReference type="AlphaFoldDB" id="E5A4R0"/>
<dbReference type="Proteomes" id="UP000002668">
    <property type="component" value="Genome"/>
</dbReference>
<proteinExistence type="predicted"/>
<evidence type="ECO:0000313" key="2">
    <source>
        <dbReference type="Proteomes" id="UP000002668"/>
    </source>
</evidence>
<dbReference type="InParanoid" id="E5A4R0"/>
<protein>
    <submittedName>
        <fullName evidence="1">Predicted protein</fullName>
    </submittedName>
</protein>
<reference evidence="2" key="1">
    <citation type="journal article" date="2011" name="Nat. Commun.">
        <title>Effector diversification within compartments of the Leptosphaeria maculans genome affected by Repeat-Induced Point mutations.</title>
        <authorList>
            <person name="Rouxel T."/>
            <person name="Grandaubert J."/>
            <person name="Hane J.K."/>
            <person name="Hoede C."/>
            <person name="van de Wouw A.P."/>
            <person name="Couloux A."/>
            <person name="Dominguez V."/>
            <person name="Anthouard V."/>
            <person name="Bally P."/>
            <person name="Bourras S."/>
            <person name="Cozijnsen A.J."/>
            <person name="Ciuffetti L.M."/>
            <person name="Degrave A."/>
            <person name="Dilmaghani A."/>
            <person name="Duret L."/>
            <person name="Fudal I."/>
            <person name="Goodwin S.B."/>
            <person name="Gout L."/>
            <person name="Glaser N."/>
            <person name="Linglin J."/>
            <person name="Kema G.H.J."/>
            <person name="Lapalu N."/>
            <person name="Lawrence C.B."/>
            <person name="May K."/>
            <person name="Meyer M."/>
            <person name="Ollivier B."/>
            <person name="Poulain J."/>
            <person name="Schoch C.L."/>
            <person name="Simon A."/>
            <person name="Spatafora J.W."/>
            <person name="Stachowiak A."/>
            <person name="Turgeon B.G."/>
            <person name="Tyler B.M."/>
            <person name="Vincent D."/>
            <person name="Weissenbach J."/>
            <person name="Amselem J."/>
            <person name="Quesneville H."/>
            <person name="Oliver R.P."/>
            <person name="Wincker P."/>
            <person name="Balesdent M.-H."/>
            <person name="Howlett B.J."/>
        </authorList>
    </citation>
    <scope>NUCLEOTIDE SEQUENCE [LARGE SCALE GENOMIC DNA]</scope>
    <source>
        <strain evidence="2">JN3 / isolate v23.1.3 / race Av1-4-5-6-7-8</strain>
    </source>
</reference>